<dbReference type="AlphaFoldDB" id="A0A936NC35"/>
<dbReference type="EMBL" id="JADJZA010000007">
    <property type="protein sequence ID" value="MBK9297575.1"/>
    <property type="molecule type" value="Genomic_DNA"/>
</dbReference>
<feature type="compositionally biased region" description="Basic residues" evidence="1">
    <location>
        <begin position="197"/>
        <end position="225"/>
    </location>
</feature>
<reference evidence="2 3" key="1">
    <citation type="submission" date="2020-10" db="EMBL/GenBank/DDBJ databases">
        <title>Connecting structure to function with the recovery of over 1000 high-quality activated sludge metagenome-assembled genomes encoding full-length rRNA genes using long-read sequencing.</title>
        <authorList>
            <person name="Singleton C.M."/>
            <person name="Petriglieri F."/>
            <person name="Kristensen J.M."/>
            <person name="Kirkegaard R.H."/>
            <person name="Michaelsen T.Y."/>
            <person name="Andersen M.H."/>
            <person name="Karst S.M."/>
            <person name="Dueholm M.S."/>
            <person name="Nielsen P.H."/>
            <person name="Albertsen M."/>
        </authorList>
    </citation>
    <scope>NUCLEOTIDE SEQUENCE [LARGE SCALE GENOMIC DNA]</scope>
    <source>
        <strain evidence="2">Lyne_18-Q3-R50-59_MAXAC.006</strain>
    </source>
</reference>
<feature type="compositionally biased region" description="Low complexity" evidence="1">
    <location>
        <begin position="257"/>
        <end position="271"/>
    </location>
</feature>
<accession>A0A936NC35</accession>
<organism evidence="2 3">
    <name type="scientific">Candidatus Neomicrothrix subdominans</name>
    <dbReference type="NCBI Taxonomy" id="2954438"/>
    <lineage>
        <taxon>Bacteria</taxon>
        <taxon>Bacillati</taxon>
        <taxon>Actinomycetota</taxon>
        <taxon>Acidimicrobiia</taxon>
        <taxon>Acidimicrobiales</taxon>
        <taxon>Microthrixaceae</taxon>
        <taxon>Candidatus Neomicrothrix</taxon>
    </lineage>
</organism>
<name>A0A936NC35_9ACTN</name>
<evidence type="ECO:0000313" key="2">
    <source>
        <dbReference type="EMBL" id="MBK9297575.1"/>
    </source>
</evidence>
<evidence type="ECO:0000313" key="3">
    <source>
        <dbReference type="Proteomes" id="UP000727993"/>
    </source>
</evidence>
<gene>
    <name evidence="2" type="ORF">IPN02_12235</name>
</gene>
<dbReference type="InterPro" id="IPR041289">
    <property type="entry name" value="Bact_RF_family3"/>
</dbReference>
<protein>
    <submittedName>
        <fullName evidence="2">Uncharacterized protein</fullName>
    </submittedName>
</protein>
<proteinExistence type="predicted"/>
<comment type="caution">
    <text evidence="2">The sequence shown here is derived from an EMBL/GenBank/DDBJ whole genome shotgun (WGS) entry which is preliminary data.</text>
</comment>
<dbReference type="Proteomes" id="UP000727993">
    <property type="component" value="Unassembled WGS sequence"/>
</dbReference>
<evidence type="ECO:0000256" key="1">
    <source>
        <dbReference type="SAM" id="MobiDB-lite"/>
    </source>
</evidence>
<sequence length="271" mass="30077">MSDHVARLFAAVRDDLSEVTDHGFPFSGDIAHSDRRAVAGRFAREPAGDDQEQRRNFYRSVDKGLAEVIREDPLPIVVAGVERSVATFTEVTEHASLSAGHIDGGHDDTSAYDLGQLSWPVMRQRLKERRSEVIDQLSAAAHAEKAVTGIDEVWQLAREGRGHLLVVEEDYRSPVGRGGRVPLGPGRPGRRSGDGRSHRRTDRARRAHRRLGRVRGQRRFGRPGPHRLDPSLSPTRRAERFGDGGVSWRRCRRSGRRSAWPLSPAAPSSSA</sequence>
<dbReference type="Pfam" id="PF18845">
    <property type="entry name" value="baeRF_family3"/>
    <property type="match status" value="1"/>
</dbReference>
<feature type="region of interest" description="Disordered" evidence="1">
    <location>
        <begin position="174"/>
        <end position="271"/>
    </location>
</feature>